<evidence type="ECO:0000256" key="3">
    <source>
        <dbReference type="ARBA" id="ARBA00022827"/>
    </source>
</evidence>
<sequence length="513" mass="55290">MTYASPHRLTPEEEGGPEVDVIVVGAGNAAACAALAAREAGAGKVLMLEAAPEAEAGGNSTYTAGAMRVTYEGIDDLRELVPDVPDDLVAVTDFGSYGADAFFDDMFRMTQFRTDPELVEILVRQSLPTLRWMREQGVRFQLSFGRQAYKVDGRFRFWGGLACEVWGGGPGLVEMLHAACARRGIEIRYATPATDLLRDDAGVCGVMVATPEGRKAIRAGSVVLACGGFESNAEMRARYLGPDWDLAKVRGTRFNMGDGIRMALEAGAMPHGHWSGAHAVGWDRDAPAYGDLAVGDNYQKHSYPFGIMVNANGERFVDEGADFRNYTYAKYGREVLRQPGMFAWQVFDAKVLPMLRDEYRIREVTKVTANTLEELAGKLEGVDPARFLQTVRAYNAAVQTSVPFNPAIRDGRGTEGLALPKSNWANTLDQAPFEAYAITCGVTFTFGGVKVSDRGEVMDRAGAAIPGLYSAGEMVGGIFYHNYPGGTGLTSGAVFGKLAGKNAGRHALSLQTA</sequence>
<organism evidence="6 7">
    <name type="scientific">Cereibacter johrii</name>
    <dbReference type="NCBI Taxonomy" id="445629"/>
    <lineage>
        <taxon>Bacteria</taxon>
        <taxon>Pseudomonadati</taxon>
        <taxon>Pseudomonadota</taxon>
        <taxon>Alphaproteobacteria</taxon>
        <taxon>Rhodobacterales</taxon>
        <taxon>Paracoccaceae</taxon>
        <taxon>Cereibacter</taxon>
    </lineage>
</organism>
<gene>
    <name evidence="6" type="ORF">C8J29_10731</name>
</gene>
<evidence type="ECO:0000313" key="6">
    <source>
        <dbReference type="EMBL" id="PTM76755.1"/>
    </source>
</evidence>
<dbReference type="Gene3D" id="3.50.50.60">
    <property type="entry name" value="FAD/NAD(P)-binding domain"/>
    <property type="match status" value="1"/>
</dbReference>
<dbReference type="SUPFAM" id="SSF51905">
    <property type="entry name" value="FAD/NAD(P)-binding domain"/>
    <property type="match status" value="1"/>
</dbReference>
<evidence type="ECO:0000259" key="5">
    <source>
        <dbReference type="Pfam" id="PF00890"/>
    </source>
</evidence>
<proteinExistence type="predicted"/>
<keyword evidence="7" id="KW-1185">Reference proteome</keyword>
<evidence type="ECO:0000256" key="2">
    <source>
        <dbReference type="ARBA" id="ARBA00022630"/>
    </source>
</evidence>
<dbReference type="PANTHER" id="PTHR43400:SF7">
    <property type="entry name" value="FAD-DEPENDENT OXIDOREDUCTASE 2 FAD BINDING DOMAIN-CONTAINING PROTEIN"/>
    <property type="match status" value="1"/>
</dbReference>
<keyword evidence="4" id="KW-0560">Oxidoreductase</keyword>
<reference evidence="6 7" key="1">
    <citation type="submission" date="2018-04" db="EMBL/GenBank/DDBJ databases">
        <title>Genomic Encyclopedia of Type Strains, Phase III (KMG-III): the genomes of soil and plant-associated and newly described type strains.</title>
        <authorList>
            <person name="Whitman W."/>
        </authorList>
    </citation>
    <scope>NUCLEOTIDE SEQUENCE [LARGE SCALE GENOMIC DNA]</scope>
    <source>
        <strain evidence="6 7">JA192</strain>
    </source>
</reference>
<dbReference type="EMBL" id="PZZW01000007">
    <property type="protein sequence ID" value="PTM76755.1"/>
    <property type="molecule type" value="Genomic_DNA"/>
</dbReference>
<keyword evidence="2" id="KW-0285">Flavoprotein</keyword>
<dbReference type="InterPro" id="IPR036188">
    <property type="entry name" value="FAD/NAD-bd_sf"/>
</dbReference>
<dbReference type="SUPFAM" id="SSF56425">
    <property type="entry name" value="Succinate dehydrogenase/fumarate reductase flavoprotein, catalytic domain"/>
    <property type="match status" value="1"/>
</dbReference>
<comment type="cofactor">
    <cofactor evidence="1">
        <name>FAD</name>
        <dbReference type="ChEBI" id="CHEBI:57692"/>
    </cofactor>
</comment>
<dbReference type="Proteomes" id="UP000240800">
    <property type="component" value="Unassembled WGS sequence"/>
</dbReference>
<evidence type="ECO:0000256" key="4">
    <source>
        <dbReference type="ARBA" id="ARBA00023002"/>
    </source>
</evidence>
<dbReference type="InterPro" id="IPR027477">
    <property type="entry name" value="Succ_DH/fumarate_Rdtase_cat_sf"/>
</dbReference>
<dbReference type="PANTHER" id="PTHR43400">
    <property type="entry name" value="FUMARATE REDUCTASE"/>
    <property type="match status" value="1"/>
</dbReference>
<name>A0ABX5J3N6_9RHOB</name>
<feature type="domain" description="FAD-dependent oxidoreductase 2 FAD-binding" evidence="5">
    <location>
        <begin position="20"/>
        <end position="486"/>
    </location>
</feature>
<accession>A0ABX5J3N6</accession>
<protein>
    <submittedName>
        <fullName evidence="6">Tricarballylate dehydrogenase</fullName>
    </submittedName>
</protein>
<dbReference type="RefSeq" id="WP_069332527.1">
    <property type="nucleotide sequence ID" value="NZ_MABH01000160.1"/>
</dbReference>
<comment type="caution">
    <text evidence="6">The sequence shown here is derived from an EMBL/GenBank/DDBJ whole genome shotgun (WGS) entry which is preliminary data.</text>
</comment>
<dbReference type="InterPro" id="IPR050315">
    <property type="entry name" value="FAD-oxidoreductase_2"/>
</dbReference>
<keyword evidence="3" id="KW-0274">FAD</keyword>
<evidence type="ECO:0000256" key="1">
    <source>
        <dbReference type="ARBA" id="ARBA00001974"/>
    </source>
</evidence>
<dbReference type="Pfam" id="PF00890">
    <property type="entry name" value="FAD_binding_2"/>
    <property type="match status" value="1"/>
</dbReference>
<dbReference type="NCBIfam" id="NF006130">
    <property type="entry name" value="PRK08274.1"/>
    <property type="match status" value="1"/>
</dbReference>
<dbReference type="InterPro" id="IPR003953">
    <property type="entry name" value="FAD-dep_OxRdtase_2_FAD-bd"/>
</dbReference>
<evidence type="ECO:0000313" key="7">
    <source>
        <dbReference type="Proteomes" id="UP000240800"/>
    </source>
</evidence>
<dbReference type="Gene3D" id="3.90.700.10">
    <property type="entry name" value="Succinate dehydrogenase/fumarate reductase flavoprotein, catalytic domain"/>
    <property type="match status" value="1"/>
</dbReference>